<reference evidence="2" key="1">
    <citation type="journal article" date="2021" name="Proc. Natl. Acad. Sci. U.S.A.">
        <title>A Catalog of Tens of Thousands of Viruses from Human Metagenomes Reveals Hidden Associations with Chronic Diseases.</title>
        <authorList>
            <person name="Tisza M.J."/>
            <person name="Buck C.B."/>
        </authorList>
    </citation>
    <scope>NUCLEOTIDE SEQUENCE</scope>
    <source>
        <strain evidence="2">CttsA2</strain>
    </source>
</reference>
<organism evidence="2">
    <name type="scientific">Siphoviridae sp. cttsA2</name>
    <dbReference type="NCBI Taxonomy" id="2826497"/>
    <lineage>
        <taxon>Viruses</taxon>
        <taxon>Duplodnaviria</taxon>
        <taxon>Heunggongvirae</taxon>
        <taxon>Uroviricota</taxon>
        <taxon>Caudoviricetes</taxon>
    </lineage>
</organism>
<feature type="domain" description="KilA-N" evidence="1">
    <location>
        <begin position="1"/>
        <end position="104"/>
    </location>
</feature>
<dbReference type="SMART" id="SM01252">
    <property type="entry name" value="KilA-N"/>
    <property type="match status" value="1"/>
</dbReference>
<dbReference type="InterPro" id="IPR036887">
    <property type="entry name" value="HTH_APSES_sf"/>
</dbReference>
<sequence>MNYDDHSFPFASDCWFNATVAAKHHGKRVKNWTILESTRDYVVELAQELDIEPFNSKGQISTLLIRIEKGRYGGTWMHPELAVEFARWLSVKFARACDRHIKNLLLSNNFQLTEDQIVGLMVCQQPSSWEKRFKDPFYQALSKMSGIPYFGHVGGCPALFGQITARWVYGVALPDYVYQAAKQAAGNSKEKIHQHLKPDALEKVEQQLIAVTNIASCSIDQKDFEARCMAAFPVKGQMKLLYAAA</sequence>
<dbReference type="InterPro" id="IPR018874">
    <property type="entry name" value="Phage_Mx8_p63_C"/>
</dbReference>
<name>A0A8S5N9B2_9CAUD</name>
<dbReference type="SUPFAM" id="SSF54616">
    <property type="entry name" value="DNA-binding domain of Mlu1-box binding protein MBP1"/>
    <property type="match status" value="1"/>
</dbReference>
<dbReference type="InterPro" id="IPR018004">
    <property type="entry name" value="KilA/APSES_HTH"/>
</dbReference>
<dbReference type="PROSITE" id="PS51301">
    <property type="entry name" value="KILA_N"/>
    <property type="match status" value="1"/>
</dbReference>
<dbReference type="Pfam" id="PF10546">
    <property type="entry name" value="P63C"/>
    <property type="match status" value="1"/>
</dbReference>
<evidence type="ECO:0000313" key="2">
    <source>
        <dbReference type="EMBL" id="DAD91044.1"/>
    </source>
</evidence>
<dbReference type="InterPro" id="IPR017880">
    <property type="entry name" value="KilA_N"/>
</dbReference>
<proteinExistence type="predicted"/>
<protein>
    <submittedName>
        <fullName evidence="2">KilA-N domain</fullName>
    </submittedName>
</protein>
<dbReference type="EMBL" id="BK015102">
    <property type="protein sequence ID" value="DAD91044.1"/>
    <property type="molecule type" value="Genomic_DNA"/>
</dbReference>
<dbReference type="GO" id="GO:0003677">
    <property type="term" value="F:DNA binding"/>
    <property type="evidence" value="ECO:0007669"/>
    <property type="project" value="InterPro"/>
</dbReference>
<dbReference type="Pfam" id="PF04383">
    <property type="entry name" value="KilA-N"/>
    <property type="match status" value="1"/>
</dbReference>
<accession>A0A8S5N9B2</accession>
<evidence type="ECO:0000259" key="1">
    <source>
        <dbReference type="PROSITE" id="PS51301"/>
    </source>
</evidence>